<proteinExistence type="predicted"/>
<name>A0A370L4J3_9HYPH</name>
<dbReference type="InterPro" id="IPR009045">
    <property type="entry name" value="Zn_M74/Hedgehog-like"/>
</dbReference>
<keyword evidence="2" id="KW-1185">Reference proteome</keyword>
<dbReference type="Gene3D" id="3.30.1380.10">
    <property type="match status" value="1"/>
</dbReference>
<protein>
    <submittedName>
        <fullName evidence="1">DUF882 domain-containing protein</fullName>
    </submittedName>
</protein>
<dbReference type="SUPFAM" id="SSF55166">
    <property type="entry name" value="Hedgehog/DD-peptidase"/>
    <property type="match status" value="1"/>
</dbReference>
<organism evidence="1 2">
    <name type="scientific">Bosea caraganae</name>
    <dbReference type="NCBI Taxonomy" id="2763117"/>
    <lineage>
        <taxon>Bacteria</taxon>
        <taxon>Pseudomonadati</taxon>
        <taxon>Pseudomonadota</taxon>
        <taxon>Alphaproteobacteria</taxon>
        <taxon>Hyphomicrobiales</taxon>
        <taxon>Boseaceae</taxon>
        <taxon>Bosea</taxon>
    </lineage>
</organism>
<dbReference type="EMBL" id="QQTP01000008">
    <property type="protein sequence ID" value="RDJ23676.1"/>
    <property type="molecule type" value="Genomic_DNA"/>
</dbReference>
<gene>
    <name evidence="1" type="ORF">DWE98_16150</name>
</gene>
<dbReference type="AlphaFoldDB" id="A0A370L4J3"/>
<evidence type="ECO:0000313" key="1">
    <source>
        <dbReference type="EMBL" id="RDJ23676.1"/>
    </source>
</evidence>
<evidence type="ECO:0000313" key="2">
    <source>
        <dbReference type="Proteomes" id="UP000255207"/>
    </source>
</evidence>
<accession>A0A370L4J3</accession>
<comment type="caution">
    <text evidence="1">The sequence shown here is derived from an EMBL/GenBank/DDBJ whole genome shotgun (WGS) entry which is preliminary data.</text>
</comment>
<dbReference type="InterPro" id="IPR010275">
    <property type="entry name" value="MepK"/>
</dbReference>
<dbReference type="Pfam" id="PF05951">
    <property type="entry name" value="Peptidase_M15_2"/>
    <property type="match status" value="1"/>
</dbReference>
<sequence>MLGQTKEWWLEPSIPPIWFRFIMRQFALAALLAVCCPAFSFANVPLEQVSFQPQVRGPGCLKPEAVAMIRELVAKIGPIQITSTCGGRHARRSQHYSGNAVDFRPMATSARKAVAVAKALESTGGVGSYPNGVVHVDVGDREISWFGHKRARTRLAYAGRSRR</sequence>
<reference evidence="2" key="1">
    <citation type="submission" date="2018-07" db="EMBL/GenBank/DDBJ databases">
        <authorList>
            <person name="Safronova V.I."/>
            <person name="Chirak E.R."/>
            <person name="Sazanova A.L."/>
        </authorList>
    </citation>
    <scope>NUCLEOTIDE SEQUENCE [LARGE SCALE GENOMIC DNA]</scope>
    <source>
        <strain evidence="2">RCAM04685</strain>
    </source>
</reference>
<dbReference type="Proteomes" id="UP000255207">
    <property type="component" value="Unassembled WGS sequence"/>
</dbReference>